<sequence length="189" mass="21429">MRLNWRAQQPSEEVGGLELQMELDEENIMKERGKVEEDVEARSSVVLKILQVWQCLSKDALLASYMRHLSSPVPFFAFFRSRRGREVERWTRSGCFNVRDHSTGVQDANLAEGQSGYVTVDICAPSLPHSASFKQGELEDAQFWSWQTVLRSSDSSLTTTRVPKSLTMTPTWPRISSKILRPGPNLPST</sequence>
<accession>A0ACD3A908</accession>
<evidence type="ECO:0000313" key="1">
    <source>
        <dbReference type="EMBL" id="TFK62124.1"/>
    </source>
</evidence>
<keyword evidence="2" id="KW-1185">Reference proteome</keyword>
<organism evidence="1 2">
    <name type="scientific">Pluteus cervinus</name>
    <dbReference type="NCBI Taxonomy" id="181527"/>
    <lineage>
        <taxon>Eukaryota</taxon>
        <taxon>Fungi</taxon>
        <taxon>Dikarya</taxon>
        <taxon>Basidiomycota</taxon>
        <taxon>Agaricomycotina</taxon>
        <taxon>Agaricomycetes</taxon>
        <taxon>Agaricomycetidae</taxon>
        <taxon>Agaricales</taxon>
        <taxon>Pluteineae</taxon>
        <taxon>Pluteaceae</taxon>
        <taxon>Pluteus</taxon>
    </lineage>
</organism>
<gene>
    <name evidence="1" type="ORF">BDN72DRAFT_405807</name>
</gene>
<proteinExistence type="predicted"/>
<dbReference type="Proteomes" id="UP000308600">
    <property type="component" value="Unassembled WGS sequence"/>
</dbReference>
<protein>
    <submittedName>
        <fullName evidence="1">Uncharacterized protein</fullName>
    </submittedName>
</protein>
<evidence type="ECO:0000313" key="2">
    <source>
        <dbReference type="Proteomes" id="UP000308600"/>
    </source>
</evidence>
<reference evidence="1 2" key="1">
    <citation type="journal article" date="2019" name="Nat. Ecol. Evol.">
        <title>Megaphylogeny resolves global patterns of mushroom evolution.</title>
        <authorList>
            <person name="Varga T."/>
            <person name="Krizsan K."/>
            <person name="Foldi C."/>
            <person name="Dima B."/>
            <person name="Sanchez-Garcia M."/>
            <person name="Sanchez-Ramirez S."/>
            <person name="Szollosi G.J."/>
            <person name="Szarkandi J.G."/>
            <person name="Papp V."/>
            <person name="Albert L."/>
            <person name="Andreopoulos W."/>
            <person name="Angelini C."/>
            <person name="Antonin V."/>
            <person name="Barry K.W."/>
            <person name="Bougher N.L."/>
            <person name="Buchanan P."/>
            <person name="Buyck B."/>
            <person name="Bense V."/>
            <person name="Catcheside P."/>
            <person name="Chovatia M."/>
            <person name="Cooper J."/>
            <person name="Damon W."/>
            <person name="Desjardin D."/>
            <person name="Finy P."/>
            <person name="Geml J."/>
            <person name="Haridas S."/>
            <person name="Hughes K."/>
            <person name="Justo A."/>
            <person name="Karasinski D."/>
            <person name="Kautmanova I."/>
            <person name="Kiss B."/>
            <person name="Kocsube S."/>
            <person name="Kotiranta H."/>
            <person name="LaButti K.M."/>
            <person name="Lechner B.E."/>
            <person name="Liimatainen K."/>
            <person name="Lipzen A."/>
            <person name="Lukacs Z."/>
            <person name="Mihaltcheva S."/>
            <person name="Morgado L.N."/>
            <person name="Niskanen T."/>
            <person name="Noordeloos M.E."/>
            <person name="Ohm R.A."/>
            <person name="Ortiz-Santana B."/>
            <person name="Ovrebo C."/>
            <person name="Racz N."/>
            <person name="Riley R."/>
            <person name="Savchenko A."/>
            <person name="Shiryaev A."/>
            <person name="Soop K."/>
            <person name="Spirin V."/>
            <person name="Szebenyi C."/>
            <person name="Tomsovsky M."/>
            <person name="Tulloss R.E."/>
            <person name="Uehling J."/>
            <person name="Grigoriev I.V."/>
            <person name="Vagvolgyi C."/>
            <person name="Papp T."/>
            <person name="Martin F.M."/>
            <person name="Miettinen O."/>
            <person name="Hibbett D.S."/>
            <person name="Nagy L.G."/>
        </authorList>
    </citation>
    <scope>NUCLEOTIDE SEQUENCE [LARGE SCALE GENOMIC DNA]</scope>
    <source>
        <strain evidence="1 2">NL-1719</strain>
    </source>
</reference>
<dbReference type="EMBL" id="ML208604">
    <property type="protein sequence ID" value="TFK62124.1"/>
    <property type="molecule type" value="Genomic_DNA"/>
</dbReference>
<name>A0ACD3A908_9AGAR</name>